<feature type="region of interest" description="Disordered" evidence="2">
    <location>
        <begin position="1869"/>
        <end position="2004"/>
    </location>
</feature>
<evidence type="ECO:0000256" key="1">
    <source>
        <dbReference type="ARBA" id="ARBA00022853"/>
    </source>
</evidence>
<evidence type="ECO:0000313" key="5">
    <source>
        <dbReference type="Proteomes" id="UP001652660"/>
    </source>
</evidence>
<accession>A0A6P6URH5</accession>
<dbReference type="GO" id="GO:0006325">
    <property type="term" value="P:chromatin organization"/>
    <property type="evidence" value="ECO:0007669"/>
    <property type="project" value="UniProtKB-KW"/>
</dbReference>
<dbReference type="Proteomes" id="UP001652660">
    <property type="component" value="Chromosome 1e"/>
</dbReference>
<feature type="compositionally biased region" description="Basic residues" evidence="2">
    <location>
        <begin position="969"/>
        <end position="978"/>
    </location>
</feature>
<organism evidence="5 6">
    <name type="scientific">Coffea arabica</name>
    <name type="common">Arabian coffee</name>
    <dbReference type="NCBI Taxonomy" id="13443"/>
    <lineage>
        <taxon>Eukaryota</taxon>
        <taxon>Viridiplantae</taxon>
        <taxon>Streptophyta</taxon>
        <taxon>Embryophyta</taxon>
        <taxon>Tracheophyta</taxon>
        <taxon>Spermatophyta</taxon>
        <taxon>Magnoliopsida</taxon>
        <taxon>eudicotyledons</taxon>
        <taxon>Gunneridae</taxon>
        <taxon>Pentapetalae</taxon>
        <taxon>asterids</taxon>
        <taxon>lamiids</taxon>
        <taxon>Gentianales</taxon>
        <taxon>Rubiaceae</taxon>
        <taxon>Ixoroideae</taxon>
        <taxon>Gardenieae complex</taxon>
        <taxon>Bertiereae - Coffeeae clade</taxon>
        <taxon>Coffeeae</taxon>
        <taxon>Coffea</taxon>
    </lineage>
</organism>
<dbReference type="RefSeq" id="XP_027093419.2">
    <property type="nucleotide sequence ID" value="XM_027237618.2"/>
</dbReference>
<feature type="region of interest" description="Disordered" evidence="2">
    <location>
        <begin position="1480"/>
        <end position="1672"/>
    </location>
</feature>
<feature type="compositionally biased region" description="Basic and acidic residues" evidence="2">
    <location>
        <begin position="371"/>
        <end position="381"/>
    </location>
</feature>
<feature type="compositionally biased region" description="Polar residues" evidence="2">
    <location>
        <begin position="1727"/>
        <end position="1752"/>
    </location>
</feature>
<evidence type="ECO:0000259" key="3">
    <source>
        <dbReference type="PROSITE" id="PS50090"/>
    </source>
</evidence>
<feature type="compositionally biased region" description="Polar residues" evidence="2">
    <location>
        <begin position="1007"/>
        <end position="1018"/>
    </location>
</feature>
<dbReference type="RefSeq" id="XP_027093410.2">
    <property type="nucleotide sequence ID" value="XM_027237609.2"/>
</dbReference>
<feature type="region of interest" description="Disordered" evidence="2">
    <location>
        <begin position="1143"/>
        <end position="1168"/>
    </location>
</feature>
<feature type="compositionally biased region" description="Low complexity" evidence="2">
    <location>
        <begin position="1592"/>
        <end position="1616"/>
    </location>
</feature>
<feature type="region of interest" description="Disordered" evidence="2">
    <location>
        <begin position="963"/>
        <end position="1021"/>
    </location>
</feature>
<feature type="region of interest" description="Disordered" evidence="2">
    <location>
        <begin position="351"/>
        <end position="392"/>
    </location>
</feature>
<proteinExistence type="predicted"/>
<feature type="compositionally biased region" description="Polar residues" evidence="2">
    <location>
        <begin position="1480"/>
        <end position="1495"/>
    </location>
</feature>
<gene>
    <name evidence="6 7" type="primary">LOC113713819</name>
</gene>
<dbReference type="Pfam" id="PF13921">
    <property type="entry name" value="Myb_DNA-bind_6"/>
    <property type="match status" value="1"/>
</dbReference>
<evidence type="ECO:0000313" key="7">
    <source>
        <dbReference type="RefSeq" id="XP_027093419.2"/>
    </source>
</evidence>
<keyword evidence="5" id="KW-1185">Reference proteome</keyword>
<dbReference type="PANTHER" id="PTHR46774:SF3">
    <property type="entry name" value="CHROMATIN MODIFICATION-RELATED PROTEIN EAF1 A-RELATED"/>
    <property type="match status" value="1"/>
</dbReference>
<dbReference type="GeneID" id="113713819"/>
<feature type="compositionally biased region" description="Polar residues" evidence="2">
    <location>
        <begin position="1691"/>
        <end position="1701"/>
    </location>
</feature>
<protein>
    <submittedName>
        <fullName evidence="6 7">Chromatin modification-related protein EAF1 B isoform X1</fullName>
    </submittedName>
</protein>
<feature type="compositionally biased region" description="Polar residues" evidence="2">
    <location>
        <begin position="1520"/>
        <end position="1529"/>
    </location>
</feature>
<evidence type="ECO:0000256" key="2">
    <source>
        <dbReference type="SAM" id="MobiDB-lite"/>
    </source>
</evidence>
<feature type="region of interest" description="Disordered" evidence="2">
    <location>
        <begin position="904"/>
        <end position="941"/>
    </location>
</feature>
<dbReference type="OrthoDB" id="372624at2759"/>
<keyword evidence="1" id="KW-0156">Chromatin regulator</keyword>
<dbReference type="SMART" id="SM00717">
    <property type="entry name" value="SANT"/>
    <property type="match status" value="1"/>
</dbReference>
<dbReference type="PROSITE" id="PS50090">
    <property type="entry name" value="MYB_LIKE"/>
    <property type="match status" value="1"/>
</dbReference>
<dbReference type="InterPro" id="IPR014012">
    <property type="entry name" value="HSA_dom"/>
</dbReference>
<name>A0A6P6URH5_COFAR</name>
<feature type="compositionally biased region" description="Low complexity" evidence="2">
    <location>
        <begin position="1542"/>
        <end position="1552"/>
    </location>
</feature>
<dbReference type="GO" id="GO:0035267">
    <property type="term" value="C:NuA4 histone acetyltransferase complex"/>
    <property type="evidence" value="ECO:0007669"/>
    <property type="project" value="InterPro"/>
</dbReference>
<dbReference type="PANTHER" id="PTHR46774">
    <property type="entry name" value="CHROMATIN MODIFICATION-RELATED PROTEIN EAF1 A-RELATED"/>
    <property type="match status" value="1"/>
</dbReference>
<dbReference type="PROSITE" id="PS51204">
    <property type="entry name" value="HSA"/>
    <property type="match status" value="1"/>
</dbReference>
<feature type="compositionally biased region" description="Low complexity" evidence="2">
    <location>
        <begin position="1967"/>
        <end position="1987"/>
    </location>
</feature>
<feature type="compositionally biased region" description="Low complexity" evidence="2">
    <location>
        <begin position="1935"/>
        <end position="1949"/>
    </location>
</feature>
<feature type="region of interest" description="Disordered" evidence="2">
    <location>
        <begin position="1727"/>
        <end position="1848"/>
    </location>
</feature>
<reference evidence="6 7" key="2">
    <citation type="submission" date="2025-05" db="UniProtKB">
        <authorList>
            <consortium name="RefSeq"/>
        </authorList>
    </citation>
    <scope>IDENTIFICATION</scope>
    <source>
        <tissue evidence="6 7">Leaves</tissue>
    </source>
</reference>
<feature type="region of interest" description="Disordered" evidence="2">
    <location>
        <begin position="148"/>
        <end position="265"/>
    </location>
</feature>
<feature type="compositionally biased region" description="Polar residues" evidence="2">
    <location>
        <begin position="1553"/>
        <end position="1569"/>
    </location>
</feature>
<feature type="compositionally biased region" description="Polar residues" evidence="2">
    <location>
        <begin position="1869"/>
        <end position="1879"/>
    </location>
</feature>
<evidence type="ECO:0000259" key="4">
    <source>
        <dbReference type="PROSITE" id="PS51204"/>
    </source>
</evidence>
<feature type="compositionally biased region" description="Polar residues" evidence="2">
    <location>
        <begin position="355"/>
        <end position="368"/>
    </location>
</feature>
<feature type="compositionally biased region" description="Polar residues" evidence="2">
    <location>
        <begin position="156"/>
        <end position="176"/>
    </location>
</feature>
<feature type="domain" description="HSA" evidence="4">
    <location>
        <begin position="610"/>
        <end position="681"/>
    </location>
</feature>
<feature type="compositionally biased region" description="Polar residues" evidence="2">
    <location>
        <begin position="246"/>
        <end position="258"/>
    </location>
</feature>
<feature type="domain" description="Myb-like" evidence="3">
    <location>
        <begin position="1083"/>
        <end position="1141"/>
    </location>
</feature>
<evidence type="ECO:0000313" key="6">
    <source>
        <dbReference type="RefSeq" id="XP_027093410.2"/>
    </source>
</evidence>
<feature type="compositionally biased region" description="Polar residues" evidence="2">
    <location>
        <begin position="1902"/>
        <end position="1917"/>
    </location>
</feature>
<dbReference type="InterPro" id="IPR001005">
    <property type="entry name" value="SANT/Myb"/>
</dbReference>
<feature type="compositionally biased region" description="Polar residues" evidence="2">
    <location>
        <begin position="1791"/>
        <end position="1833"/>
    </location>
</feature>
<dbReference type="InterPro" id="IPR044798">
    <property type="entry name" value="EAF1A/B"/>
</dbReference>
<reference evidence="5" key="1">
    <citation type="journal article" date="2025" name="Foods">
        <title>Unveiling the Microbial Signatures of Arabica Coffee Cherries: Insights into Ripeness Specific Diversity, Functional Traits, and Implications for Quality and Safety.</title>
        <authorList>
            <consortium name="RefSeq"/>
            <person name="Tenea G.N."/>
            <person name="Cifuentes V."/>
            <person name="Reyes P."/>
            <person name="Cevallos-Vallejos M."/>
        </authorList>
    </citation>
    <scope>NUCLEOTIDE SEQUENCE [LARGE SCALE GENOMIC DNA]</scope>
</reference>
<feature type="region of interest" description="Disordered" evidence="2">
    <location>
        <begin position="107"/>
        <end position="136"/>
    </location>
</feature>
<sequence>MHGCSSASALIVHAEVDSMGGVVEGGVDGVGTKTSPRRAAIEKVQADLRQEYDVREERRRELEFLEKGGNPLDFNCGKAASVSVQSTSQTDQQPELFVTSEAKGSFAFTASPHGDSVESSGRPRAHSTCEPNSADNLMLFDGENDFIEGDKVAAQPNRTNVVSTQHLSQRDGNSNAKELGDSAAFSLPRKAYKRRTRPSRDGARSSSTDAVLARGSHGSSLPLRHGLRETKVLVSDSENQKEEKVSPNSDSKPTSSNGVKVCKSAPSEGQVDMELDCVKAVESVTNLIKGDALGAVVSSNASENIQNDQVNQQSVLDAQKSVSKVAFEETGSFKGKEEAVDMGLECQPHVPVMQPENQSSSGQVNGFSSIKGDDKRNDDHNNSASLGTKVLDSESSCTQTSLSLDGNNDTEMCTNVTIIDSNGIVKEQTSVVEGKPIIDGGQLVEEKTEIKADDSFTFVNDECNSAQQCHKENGYIEKAQEEITEGISDLQNEEKNRSGNEVRDHIVESTEADSCNGLGSGTEKRIIVLLGVNSDPKNENGCSVIPQGSADSPIPKVPEAASPARVSIAASEGHTSSDVNFAATKADEDSILEEARIIEAKRKRISELSMTNLPMENRRKTQWDFVLEEMSWLANDFAQERIWKKAAAAQLCHQVAYMSRLRFHEQNNSWELKKVAHILARAVTEFWQSVQEEKKVQELQCSRKDCSLALQEYAVRFLKYTSSDVPHSQAEAPMTPDRISDVGITDISWEDHLTEENLFYTVLPGATETYIRSIASHVVKYEKTGSSIQEEVETSAYDAMADADFGSQDNAYEEDEGETSTYDTSAAFEGSKALRFAQKKWKSSNKAYNSRAFEVVADSPFMQCMENKAVNQQPVLMGKRPAGSLNVSFPTKRVRTNNRQRVLSPFSAGTSGCVQMTTKTDGSSGDTNSFQDDQSTLHGGSHLQNNMEVESVGDFEKQLPFDSTEISTKNKKKKKPKHLGSAYEHRWPLDSNFQNEQREHSKKRSESLQLESNGSSGLFGQHIVKKPKMMRPSLDNSFDSGAPIGGSAPSPVASQISNQNKLMKMFSNRDRGRKNKCLKTPASQSGSGSQWSLFEEQALVVLVHDLGPNWELVSDAINSTLQFKCIFRNPKECKERHKMLMDRTGDGADSAEDSGSSQPYNSTLPGIPKGSARQLFQRLQGPMEEDTLRCHFEKIIMIGQKLHSRRKQNDIQDPKQLQPPHGSHILALSQFCPNYPSGESIPTPLDLCDATTPNSDILPLGYQGPHTTGLAMANQGSMAPMLNTCAANSSVPGSSNMIIGNNFSSSPGPINASVRDARYAVPRSASLSAEEQQRMQQYNQMFSGRNIPQPNLSSPGALPGNDRGVRMLPGGNAVGINAGINRGMPIARPGFQGIASSSMLNSGNMISSGMVAMPCPVNMHTGVGSAQGSSTRPRDAVHMMRPNQNQDSQRQMMGPEFQMQVSQGNNQGIPTFGALSPSFPNQTASPPVSSYTVHHQQPHGMSPQQPHVINPHHPHLPGTNHASSPQQQAYAMRLAKERHLQQQRIMQQQQQQFASSNSMMPHVQPQTQLPISSPPPNNSQIQSQTPSPPVSLSPVTPASPMTSLPQHQQKHQLLPHASARNAQAAGSGHTNQVSKQRQRQPQQQQFQQTGRHHPQQRQQTQSQQQAKVSKGGRGNMMMHQNIAIEPPLLNGISTNPANQSVEKGEQAMHLSQGQALYSASAINPVQSSKPLNLSSNQSHPQQKLYPGQSSTLAKHLQQIPCHSDTINQGHVSPVASGPLSTGHQSVPPHVMSSSNHQRSQVQTNQKLVNQNQPSAQRVLQQNRHVNSDPSTKLQGREAQPDQLSTANSSHMGVAAKMPLTSTDAANITQVFSPPSTPQWRASEPLYDTGTSSPAINLGSIGTPPTNSAGNEPSSQVGQPGLGLRQSSGNMPLIGQDVSSQWQQQGSQLQEPASPISKQQQHQHQHQHQLQSQQQLPHLHHSQQQTQLVGNSNSLYVRPTDSRLE</sequence>
<dbReference type="SMART" id="SM00573">
    <property type="entry name" value="HSA"/>
    <property type="match status" value="1"/>
</dbReference>
<feature type="compositionally biased region" description="Low complexity" evidence="2">
    <location>
        <begin position="1639"/>
        <end position="1649"/>
    </location>
</feature>
<feature type="region of interest" description="Disordered" evidence="2">
    <location>
        <begin position="1688"/>
        <end position="1709"/>
    </location>
</feature>
<feature type="compositionally biased region" description="Low complexity" evidence="2">
    <location>
        <begin position="1656"/>
        <end position="1665"/>
    </location>
</feature>
<dbReference type="Pfam" id="PF07529">
    <property type="entry name" value="HSA"/>
    <property type="match status" value="1"/>
</dbReference>